<dbReference type="Proteomes" id="UP000178873">
    <property type="component" value="Unassembled WGS sequence"/>
</dbReference>
<dbReference type="AlphaFoldDB" id="A0A1G2M4S8"/>
<organism evidence="1 2">
    <name type="scientific">Candidatus Taylorbacteria bacterium RIFCSPHIGHO2_01_FULL_46_22b</name>
    <dbReference type="NCBI Taxonomy" id="1802301"/>
    <lineage>
        <taxon>Bacteria</taxon>
        <taxon>Candidatus Tayloriibacteriota</taxon>
    </lineage>
</organism>
<evidence type="ECO:0000313" key="2">
    <source>
        <dbReference type="Proteomes" id="UP000178873"/>
    </source>
</evidence>
<protein>
    <submittedName>
        <fullName evidence="1">Uncharacterized protein</fullName>
    </submittedName>
</protein>
<sequence length="78" mass="8977">MVEKSGIMPASGRTTVKRSLISRIFRSIPFQFNSFMGKNRAKGDFCPRASTCVLACRNRSPIELFLERFREKKNQLGY</sequence>
<comment type="caution">
    <text evidence="1">The sequence shown here is derived from an EMBL/GenBank/DDBJ whole genome shotgun (WGS) entry which is preliminary data.</text>
</comment>
<accession>A0A1G2M4S8</accession>
<proteinExistence type="predicted"/>
<reference evidence="1 2" key="1">
    <citation type="journal article" date="2016" name="Nat. Commun.">
        <title>Thousands of microbial genomes shed light on interconnected biogeochemical processes in an aquifer system.</title>
        <authorList>
            <person name="Anantharaman K."/>
            <person name="Brown C.T."/>
            <person name="Hug L.A."/>
            <person name="Sharon I."/>
            <person name="Castelle C.J."/>
            <person name="Probst A.J."/>
            <person name="Thomas B.C."/>
            <person name="Singh A."/>
            <person name="Wilkins M.J."/>
            <person name="Karaoz U."/>
            <person name="Brodie E.L."/>
            <person name="Williams K.H."/>
            <person name="Hubbard S.S."/>
            <person name="Banfield J.F."/>
        </authorList>
    </citation>
    <scope>NUCLEOTIDE SEQUENCE [LARGE SCALE GENOMIC DNA]</scope>
</reference>
<name>A0A1G2M4S8_9BACT</name>
<dbReference type="EMBL" id="MHRF01000001">
    <property type="protein sequence ID" value="OHA18813.1"/>
    <property type="molecule type" value="Genomic_DNA"/>
</dbReference>
<evidence type="ECO:0000313" key="1">
    <source>
        <dbReference type="EMBL" id="OHA18813.1"/>
    </source>
</evidence>
<gene>
    <name evidence="1" type="ORF">A2664_04895</name>
</gene>